<proteinExistence type="inferred from homology"/>
<feature type="region of interest" description="Disordered" evidence="8">
    <location>
        <begin position="311"/>
        <end position="342"/>
    </location>
</feature>
<comment type="similarity">
    <text evidence="2">Belongs to the mitochondrion-specific ribosomal protein mL46 family.</text>
</comment>
<dbReference type="InterPro" id="IPR015797">
    <property type="entry name" value="NUDIX_hydrolase-like_dom_sf"/>
</dbReference>
<dbReference type="CDD" id="cd04661">
    <property type="entry name" value="NUDIX_MRP_L46"/>
    <property type="match status" value="1"/>
</dbReference>
<dbReference type="Pfam" id="PF11788">
    <property type="entry name" value="MRP-L46"/>
    <property type="match status" value="1"/>
</dbReference>
<evidence type="ECO:0000256" key="3">
    <source>
        <dbReference type="ARBA" id="ARBA00022946"/>
    </source>
</evidence>
<feature type="domain" description="Large ribosomal subunit protein mL46 N-terminal" evidence="9">
    <location>
        <begin position="80"/>
        <end position="223"/>
    </location>
</feature>
<dbReference type="PANTHER" id="PTHR13124">
    <property type="entry name" value="39S RIBOSOMAL PROTEIN L46, MITOCHONDRIAL PRECURSOR-RELATED"/>
    <property type="match status" value="1"/>
</dbReference>
<dbReference type="InterPro" id="IPR021757">
    <property type="entry name" value="Ribosomal_mL46_N"/>
</dbReference>
<keyword evidence="5" id="KW-0496">Mitochondrion</keyword>
<dbReference type="AlphaFoldDB" id="A0A9P7Z8K0"/>
<evidence type="ECO:0000256" key="2">
    <source>
        <dbReference type="ARBA" id="ARBA00009070"/>
    </source>
</evidence>
<evidence type="ECO:0000313" key="10">
    <source>
        <dbReference type="EMBL" id="KAG9247251.1"/>
    </source>
</evidence>
<evidence type="ECO:0000313" key="11">
    <source>
        <dbReference type="Proteomes" id="UP000887226"/>
    </source>
</evidence>
<keyword evidence="11" id="KW-1185">Reference proteome</keyword>
<sequence>MTASSRGSRAAYALTKLSQHPRVCSLCLRTIIRISPPRRHYAAAATVAVKSPVIPTIPNSQVSVQKPASSSGKSKQEYIVKAGVVLSRAPLLTKEPNTFESAFFFYQKRLNERLVMPFSRYFYFKKDTPADTDWKIKAKERNYQPARELGGYNAYSDMGWNDELLAGDKLSEPSTTVEALVRDSHPRAVEGKDGKPMVVEGAEVSLHEDSMIEMPLPRTTEADEKKDLKSLERKLDETLYLCVERNDENGAHWFFPAGPLEGRENLHQAAERVLVQTAGVNMNTWIVGHAPIGHHEKRPKFPAVPAHTKDTPAALTKAKAEPSKSSQASKLRREARERDEAARTAGIAPEILGERTFYMKVRIMAGQANLEGNAFGLENFCWLTKTEIGEKFRPQDFAKVQDMLADR</sequence>
<dbReference type="PANTHER" id="PTHR13124:SF12">
    <property type="entry name" value="LARGE RIBOSOMAL SUBUNIT PROTEIN ML46"/>
    <property type="match status" value="1"/>
</dbReference>
<name>A0A9P7Z8K0_9HELO</name>
<keyword evidence="4 10" id="KW-0689">Ribosomal protein</keyword>
<reference evidence="10" key="1">
    <citation type="journal article" date="2021" name="IMA Fungus">
        <title>Genomic characterization of three marine fungi, including Emericellopsis atlantica sp. nov. with signatures of a generalist lifestyle and marine biomass degradation.</title>
        <authorList>
            <person name="Hagestad O.C."/>
            <person name="Hou L."/>
            <person name="Andersen J.H."/>
            <person name="Hansen E.H."/>
            <person name="Altermark B."/>
            <person name="Li C."/>
            <person name="Kuhnert E."/>
            <person name="Cox R.J."/>
            <person name="Crous P.W."/>
            <person name="Spatafora J.W."/>
            <person name="Lail K."/>
            <person name="Amirebrahimi M."/>
            <person name="Lipzen A."/>
            <person name="Pangilinan J."/>
            <person name="Andreopoulos W."/>
            <person name="Hayes R.D."/>
            <person name="Ng V."/>
            <person name="Grigoriev I.V."/>
            <person name="Jackson S.A."/>
            <person name="Sutton T.D.S."/>
            <person name="Dobson A.D.W."/>
            <person name="Rama T."/>
        </authorList>
    </citation>
    <scope>NUCLEOTIDE SEQUENCE</scope>
    <source>
        <strain evidence="10">TRa3180A</strain>
    </source>
</reference>
<comment type="caution">
    <text evidence="10">The sequence shown here is derived from an EMBL/GenBank/DDBJ whole genome shotgun (WGS) entry which is preliminary data.</text>
</comment>
<dbReference type="GO" id="GO:0003735">
    <property type="term" value="F:structural constituent of ribosome"/>
    <property type="evidence" value="ECO:0007669"/>
    <property type="project" value="InterPro"/>
</dbReference>
<evidence type="ECO:0000259" key="9">
    <source>
        <dbReference type="Pfam" id="PF11788"/>
    </source>
</evidence>
<feature type="compositionally biased region" description="Basic and acidic residues" evidence="8">
    <location>
        <begin position="331"/>
        <end position="342"/>
    </location>
</feature>
<evidence type="ECO:0000256" key="6">
    <source>
        <dbReference type="ARBA" id="ARBA00023274"/>
    </source>
</evidence>
<gene>
    <name evidence="10" type="ORF">BJ878DRAFT_580828</name>
</gene>
<dbReference type="OrthoDB" id="414075at2759"/>
<evidence type="ECO:0000256" key="8">
    <source>
        <dbReference type="SAM" id="MobiDB-lite"/>
    </source>
</evidence>
<dbReference type="InterPro" id="IPR033650">
    <property type="entry name" value="Ribosomal_mL46_NUDIX"/>
</dbReference>
<accession>A0A9P7Z8K0</accession>
<keyword evidence="6" id="KW-0687">Ribonucleoprotein</keyword>
<dbReference type="SUPFAM" id="SSF55811">
    <property type="entry name" value="Nudix"/>
    <property type="match status" value="1"/>
</dbReference>
<dbReference type="GO" id="GO:0005762">
    <property type="term" value="C:mitochondrial large ribosomal subunit"/>
    <property type="evidence" value="ECO:0007669"/>
    <property type="project" value="TreeGrafter"/>
</dbReference>
<dbReference type="InterPro" id="IPR040008">
    <property type="entry name" value="Ribosomal_mL46"/>
</dbReference>
<evidence type="ECO:0000256" key="4">
    <source>
        <dbReference type="ARBA" id="ARBA00022980"/>
    </source>
</evidence>
<organism evidence="10 11">
    <name type="scientific">Calycina marina</name>
    <dbReference type="NCBI Taxonomy" id="1763456"/>
    <lineage>
        <taxon>Eukaryota</taxon>
        <taxon>Fungi</taxon>
        <taxon>Dikarya</taxon>
        <taxon>Ascomycota</taxon>
        <taxon>Pezizomycotina</taxon>
        <taxon>Leotiomycetes</taxon>
        <taxon>Helotiales</taxon>
        <taxon>Pezizellaceae</taxon>
        <taxon>Calycina</taxon>
    </lineage>
</organism>
<evidence type="ECO:0000256" key="7">
    <source>
        <dbReference type="ARBA" id="ARBA00035190"/>
    </source>
</evidence>
<evidence type="ECO:0000256" key="5">
    <source>
        <dbReference type="ARBA" id="ARBA00023128"/>
    </source>
</evidence>
<comment type="subcellular location">
    <subcellularLocation>
        <location evidence="1">Mitochondrion</location>
    </subcellularLocation>
</comment>
<keyword evidence="3" id="KW-0809">Transit peptide</keyword>
<evidence type="ECO:0000256" key="1">
    <source>
        <dbReference type="ARBA" id="ARBA00004173"/>
    </source>
</evidence>
<protein>
    <recommendedName>
        <fullName evidence="7">Large ribosomal subunit protein mL46</fullName>
    </recommendedName>
</protein>
<dbReference type="Gene3D" id="3.90.79.10">
    <property type="entry name" value="Nucleoside Triphosphate Pyrophosphohydrolase"/>
    <property type="match status" value="1"/>
</dbReference>
<dbReference type="EMBL" id="MU253777">
    <property type="protein sequence ID" value="KAG9247251.1"/>
    <property type="molecule type" value="Genomic_DNA"/>
</dbReference>
<dbReference type="Proteomes" id="UP000887226">
    <property type="component" value="Unassembled WGS sequence"/>
</dbReference>